<gene>
    <name evidence="1" type="ORF">AK812_SmicGene14091</name>
</gene>
<dbReference type="Proteomes" id="UP000186817">
    <property type="component" value="Unassembled WGS sequence"/>
</dbReference>
<dbReference type="EMBL" id="LSRX01000249">
    <property type="protein sequence ID" value="OLQ02986.1"/>
    <property type="molecule type" value="Genomic_DNA"/>
</dbReference>
<reference evidence="1 2" key="1">
    <citation type="submission" date="2016-02" db="EMBL/GenBank/DDBJ databases">
        <title>Genome analysis of coral dinoflagellate symbionts highlights evolutionary adaptations to a symbiotic lifestyle.</title>
        <authorList>
            <person name="Aranda M."/>
            <person name="Li Y."/>
            <person name="Liew Y.J."/>
            <person name="Baumgarten S."/>
            <person name="Simakov O."/>
            <person name="Wilson M."/>
            <person name="Piel J."/>
            <person name="Ashoor H."/>
            <person name="Bougouffa S."/>
            <person name="Bajic V.B."/>
            <person name="Ryu T."/>
            <person name="Ravasi T."/>
            <person name="Bayer T."/>
            <person name="Micklem G."/>
            <person name="Kim H."/>
            <person name="Bhak J."/>
            <person name="Lajeunesse T.C."/>
            <person name="Voolstra C.R."/>
        </authorList>
    </citation>
    <scope>NUCLEOTIDE SEQUENCE [LARGE SCALE GENOMIC DNA]</scope>
    <source>
        <strain evidence="1 2">CCMP2467</strain>
    </source>
</reference>
<name>A0A1Q9E6E4_SYMMI</name>
<keyword evidence="2" id="KW-1185">Reference proteome</keyword>
<dbReference type="InterPro" id="IPR011057">
    <property type="entry name" value="Mss4-like_sf"/>
</dbReference>
<dbReference type="SUPFAM" id="SSF51316">
    <property type="entry name" value="Mss4-like"/>
    <property type="match status" value="1"/>
</dbReference>
<dbReference type="AlphaFoldDB" id="A0A1Q9E6E4"/>
<evidence type="ECO:0000313" key="1">
    <source>
        <dbReference type="EMBL" id="OLQ02986.1"/>
    </source>
</evidence>
<dbReference type="OMA" id="NTADRIC"/>
<protein>
    <submittedName>
        <fullName evidence="1">Uncharacterized protein</fullName>
    </submittedName>
</protein>
<accession>A0A1Q9E6E4</accession>
<comment type="caution">
    <text evidence="1">The sequence shown here is derived from an EMBL/GenBank/DDBJ whole genome shotgun (WGS) entry which is preliminary data.</text>
</comment>
<organism evidence="1 2">
    <name type="scientific">Symbiodinium microadriaticum</name>
    <name type="common">Dinoflagellate</name>
    <name type="synonym">Zooxanthella microadriatica</name>
    <dbReference type="NCBI Taxonomy" id="2951"/>
    <lineage>
        <taxon>Eukaryota</taxon>
        <taxon>Sar</taxon>
        <taxon>Alveolata</taxon>
        <taxon>Dinophyceae</taxon>
        <taxon>Suessiales</taxon>
        <taxon>Symbiodiniaceae</taxon>
        <taxon>Symbiodinium</taxon>
    </lineage>
</organism>
<sequence length="236" mass="25771">MRMLAAAILATWAVCLWNVGFVTPSIEKRSLRGSIVARGAGPDGGANGKKSASEGSWRRGIVGALAVTGAALSKLRPAKAGQYPVQGSDDIMAAKSHGSTDRPVQEGLRWNVDWNTADRICSFNRHFAEYAGYWRSTAFLTEVNREGETFYDSVTGKPLFEAPKGRTWEQFEKESKSHGWPSFRDEEVNWENVRCLPGGECVSVDGTHLGHNIPDSNGNRYCINLVSVAGKPRLIG</sequence>
<dbReference type="Gene3D" id="2.170.150.20">
    <property type="entry name" value="Peptide methionine sulfoxide reductase"/>
    <property type="match status" value="1"/>
</dbReference>
<dbReference type="OrthoDB" id="44061at2759"/>
<proteinExistence type="predicted"/>
<evidence type="ECO:0000313" key="2">
    <source>
        <dbReference type="Proteomes" id="UP000186817"/>
    </source>
</evidence>